<reference evidence="2 3" key="1">
    <citation type="submission" date="2020-08" db="EMBL/GenBank/DDBJ databases">
        <title>Genome public.</title>
        <authorList>
            <person name="Liu C."/>
            <person name="Sun Q."/>
        </authorList>
    </citation>
    <scope>NUCLEOTIDE SEQUENCE [LARGE SCALE GENOMIC DNA]</scope>
    <source>
        <strain evidence="2 3">BX1</strain>
    </source>
</reference>
<keyword evidence="3" id="KW-1185">Reference proteome</keyword>
<protein>
    <submittedName>
        <fullName evidence="2">DUF4367 domain-containing protein</fullName>
    </submittedName>
</protein>
<evidence type="ECO:0000313" key="3">
    <source>
        <dbReference type="Proteomes" id="UP000658131"/>
    </source>
</evidence>
<dbReference type="RefSeq" id="WP_262398690.1">
    <property type="nucleotide sequence ID" value="NZ_JACRTB010000002.1"/>
</dbReference>
<proteinExistence type="predicted"/>
<dbReference type="PROSITE" id="PS51257">
    <property type="entry name" value="PROKAR_LIPOPROTEIN"/>
    <property type="match status" value="1"/>
</dbReference>
<dbReference type="EMBL" id="JACRTB010000002">
    <property type="protein sequence ID" value="MBC8575000.1"/>
    <property type="molecule type" value="Genomic_DNA"/>
</dbReference>
<sequence length="180" mass="19320">MKKIVVFSLCAVMALSLAACGGKPDSFAPQPASVPPEISFSSESMMGETVQIPNPFVECETLGEAEKLAGFSISVPEKISDQTGERLIQAVKDDLIEVIYHSGEEEVRIRKAPGSEDISGDHNEYAESADETVDDLRVTMRGEGGLVRAAFWTDGDFSFSITSSQGLSREDAAALVRSVQ</sequence>
<feature type="chain" id="PRO_5046304347" evidence="1">
    <location>
        <begin position="19"/>
        <end position="180"/>
    </location>
</feature>
<gene>
    <name evidence="2" type="ORF">H8717_01045</name>
</gene>
<evidence type="ECO:0000313" key="2">
    <source>
        <dbReference type="EMBL" id="MBC8575000.1"/>
    </source>
</evidence>
<name>A0ABR7NF12_9FIRM</name>
<organism evidence="2 3">
    <name type="scientific">Yanshouia hominis</name>
    <dbReference type="NCBI Taxonomy" id="2763673"/>
    <lineage>
        <taxon>Bacteria</taxon>
        <taxon>Bacillati</taxon>
        <taxon>Bacillota</taxon>
        <taxon>Clostridia</taxon>
        <taxon>Eubacteriales</taxon>
        <taxon>Oscillospiraceae</taxon>
        <taxon>Yanshouia</taxon>
    </lineage>
</organism>
<comment type="caution">
    <text evidence="2">The sequence shown here is derived from an EMBL/GenBank/DDBJ whole genome shotgun (WGS) entry which is preliminary data.</text>
</comment>
<evidence type="ECO:0000256" key="1">
    <source>
        <dbReference type="SAM" id="SignalP"/>
    </source>
</evidence>
<keyword evidence="1" id="KW-0732">Signal</keyword>
<dbReference type="Proteomes" id="UP000658131">
    <property type="component" value="Unassembled WGS sequence"/>
</dbReference>
<feature type="signal peptide" evidence="1">
    <location>
        <begin position="1"/>
        <end position="18"/>
    </location>
</feature>
<accession>A0ABR7NF12</accession>